<reference evidence="2" key="2">
    <citation type="submission" date="2022-01" db="EMBL/GenBank/DDBJ databases">
        <authorList>
            <person name="Yamashiro T."/>
            <person name="Shiraishi A."/>
            <person name="Satake H."/>
            <person name="Nakayama K."/>
        </authorList>
    </citation>
    <scope>NUCLEOTIDE SEQUENCE</scope>
</reference>
<proteinExistence type="predicted"/>
<reference evidence="2" key="1">
    <citation type="journal article" date="2022" name="Int. J. Mol. Sci.">
        <title>Draft Genome of Tanacetum Coccineum: Genomic Comparison of Closely Related Tanacetum-Family Plants.</title>
        <authorList>
            <person name="Yamashiro T."/>
            <person name="Shiraishi A."/>
            <person name="Nakayama K."/>
            <person name="Satake H."/>
        </authorList>
    </citation>
    <scope>NUCLEOTIDE SEQUENCE</scope>
</reference>
<sequence length="185" mass="21738">MVLSRLWDHLLSISEDIHSGHRIRIQRTPDTASSPQSTDLHTGPRNARLRQFLRDEESSLEYPRDGGDDDDGDSSRDDVNDEDKDEDDEEDEENYRIRIDCGLSARLVLKRGDMIRDVEYGFRGTWVVLAEDLYALLEDAQDSRSRISQRVDMDSQRVNLLMGDRIQYEWWRRRPMLLERLGLTR</sequence>
<dbReference type="Proteomes" id="UP001151760">
    <property type="component" value="Unassembled WGS sequence"/>
</dbReference>
<evidence type="ECO:0000313" key="2">
    <source>
        <dbReference type="EMBL" id="GJT38943.1"/>
    </source>
</evidence>
<gene>
    <name evidence="2" type="ORF">Tco_0938808</name>
</gene>
<accession>A0ABQ5DK22</accession>
<evidence type="ECO:0000313" key="3">
    <source>
        <dbReference type="Proteomes" id="UP001151760"/>
    </source>
</evidence>
<evidence type="ECO:0000256" key="1">
    <source>
        <dbReference type="SAM" id="MobiDB-lite"/>
    </source>
</evidence>
<dbReference type="EMBL" id="BQNB010015345">
    <property type="protein sequence ID" value="GJT38943.1"/>
    <property type="molecule type" value="Genomic_DNA"/>
</dbReference>
<feature type="compositionally biased region" description="Acidic residues" evidence="1">
    <location>
        <begin position="79"/>
        <end position="93"/>
    </location>
</feature>
<keyword evidence="3" id="KW-1185">Reference proteome</keyword>
<feature type="compositionally biased region" description="Polar residues" evidence="1">
    <location>
        <begin position="28"/>
        <end position="40"/>
    </location>
</feature>
<feature type="region of interest" description="Disordered" evidence="1">
    <location>
        <begin position="27"/>
        <end position="95"/>
    </location>
</feature>
<protein>
    <submittedName>
        <fullName evidence="2">Uncharacterized protein</fullName>
    </submittedName>
</protein>
<organism evidence="2 3">
    <name type="scientific">Tanacetum coccineum</name>
    <dbReference type="NCBI Taxonomy" id="301880"/>
    <lineage>
        <taxon>Eukaryota</taxon>
        <taxon>Viridiplantae</taxon>
        <taxon>Streptophyta</taxon>
        <taxon>Embryophyta</taxon>
        <taxon>Tracheophyta</taxon>
        <taxon>Spermatophyta</taxon>
        <taxon>Magnoliopsida</taxon>
        <taxon>eudicotyledons</taxon>
        <taxon>Gunneridae</taxon>
        <taxon>Pentapetalae</taxon>
        <taxon>asterids</taxon>
        <taxon>campanulids</taxon>
        <taxon>Asterales</taxon>
        <taxon>Asteraceae</taxon>
        <taxon>Asteroideae</taxon>
        <taxon>Anthemideae</taxon>
        <taxon>Anthemidinae</taxon>
        <taxon>Tanacetum</taxon>
    </lineage>
</organism>
<name>A0ABQ5DK22_9ASTR</name>
<feature type="compositionally biased region" description="Basic and acidic residues" evidence="1">
    <location>
        <begin position="52"/>
        <end position="66"/>
    </location>
</feature>
<comment type="caution">
    <text evidence="2">The sequence shown here is derived from an EMBL/GenBank/DDBJ whole genome shotgun (WGS) entry which is preliminary data.</text>
</comment>